<dbReference type="InterPro" id="IPR004358">
    <property type="entry name" value="Sig_transdc_His_kin-like_C"/>
</dbReference>
<comment type="catalytic activity">
    <reaction evidence="1">
        <text>ATP + protein L-histidine = ADP + protein N-phospho-L-histidine.</text>
        <dbReference type="EC" id="2.7.13.3"/>
    </reaction>
</comment>
<evidence type="ECO:0000256" key="8">
    <source>
        <dbReference type="ARBA" id="ARBA00022840"/>
    </source>
</evidence>
<dbReference type="InterPro" id="IPR036097">
    <property type="entry name" value="HisK_dim/P_sf"/>
</dbReference>
<evidence type="ECO:0000256" key="12">
    <source>
        <dbReference type="PROSITE-ProRule" id="PRU00169"/>
    </source>
</evidence>
<sequence>MNIVFIAALCGCIGMLLFLVVFLKNRCKRLQKKVETIQEQLAIITDHLQALVGYVDAQHRYQYVNKRYAEWYGFSKDEMIGKTLQETLAPQAYERAHPLHEAVLRGEHLSFENTAPGPDGQQHHLWVDLVPHFDAAGNVKGFLGLLIDISDVKRQEEELRRAKEKAELANQAKSTFLANMSHELRTPLNSILGYAQILQREQSLTQPQRNALAVIERSGYYLLDLVNDILDLAKVEAGKVELHEIDVWLSPFLQSIRDIIQFRIESTEVAFQLDVAPTLPQIIHVDERRLRQILLNLLGNAIKFTERGSITLRVVEKQPFASEGMNLARIRFEVEDTGIGIKEEEVKDLFEPFKQVGDSGHKEQGVGLGLAISRNLARIMGGELHVASETGVGSRFWFDLSVPASASVEANTPVEMPRIIGITGASPRILIVDDNVMNRRVLVDALAPIGFAVHEASNGFEGWQYCLEWRPQAVITDLRMPEMDGVTLIRQLRQSQALNDIVVIASSASVYLEDQQQSIVAGANVFLPKPIHISTLLLQLQHLLHLTWQYAETANGTDTEHLPGVIDPQESRMLQERLAALPDDLVRRLRKFALIADVLELDRVVEDIRKLDATLADTLAALIEEFEYQKILEFVNAPRQD</sequence>
<dbReference type="Gene3D" id="3.30.450.20">
    <property type="entry name" value="PAS domain"/>
    <property type="match status" value="1"/>
</dbReference>
<keyword evidence="14" id="KW-0812">Transmembrane</keyword>
<dbReference type="EC" id="2.7.13.3" evidence="3"/>
<dbReference type="Gene3D" id="3.40.50.2300">
    <property type="match status" value="1"/>
</dbReference>
<dbReference type="InterPro" id="IPR003661">
    <property type="entry name" value="HisK_dim/P_dom"/>
</dbReference>
<dbReference type="GO" id="GO:0016020">
    <property type="term" value="C:membrane"/>
    <property type="evidence" value="ECO:0007669"/>
    <property type="project" value="UniProtKB-SubCell"/>
</dbReference>
<dbReference type="InterPro" id="IPR000700">
    <property type="entry name" value="PAS-assoc_C"/>
</dbReference>
<evidence type="ECO:0000259" key="17">
    <source>
        <dbReference type="PROSITE" id="PS50112"/>
    </source>
</evidence>
<dbReference type="InterPro" id="IPR000014">
    <property type="entry name" value="PAS"/>
</dbReference>
<dbReference type="FunFam" id="3.30.565.10:FF:000010">
    <property type="entry name" value="Sensor histidine kinase RcsC"/>
    <property type="match status" value="1"/>
</dbReference>
<dbReference type="InterPro" id="IPR005467">
    <property type="entry name" value="His_kinase_dom"/>
</dbReference>
<evidence type="ECO:0000259" key="18">
    <source>
        <dbReference type="PROSITE" id="PS50113"/>
    </source>
</evidence>
<evidence type="ECO:0000256" key="4">
    <source>
        <dbReference type="ARBA" id="ARBA00022553"/>
    </source>
</evidence>
<evidence type="ECO:0000313" key="19">
    <source>
        <dbReference type="EMBL" id="GAK49042.1"/>
    </source>
</evidence>
<dbReference type="SMART" id="SM00388">
    <property type="entry name" value="HisKA"/>
    <property type="match status" value="1"/>
</dbReference>
<evidence type="ECO:0000256" key="7">
    <source>
        <dbReference type="ARBA" id="ARBA00022777"/>
    </source>
</evidence>
<dbReference type="CDD" id="cd17546">
    <property type="entry name" value="REC_hyHK_CKI1_RcsC-like"/>
    <property type="match status" value="1"/>
</dbReference>
<reference evidence="19" key="1">
    <citation type="journal article" date="2015" name="PeerJ">
        <title>First genomic representation of candidate bacterial phylum KSB3 points to enhanced environmental sensing as a trigger of wastewater bulking.</title>
        <authorList>
            <person name="Sekiguchi Y."/>
            <person name="Ohashi A."/>
            <person name="Parks D.H."/>
            <person name="Yamauchi T."/>
            <person name="Tyson G.W."/>
            <person name="Hugenholtz P."/>
        </authorList>
    </citation>
    <scope>NUCLEOTIDE SEQUENCE [LARGE SCALE GENOMIC DNA]</scope>
</reference>
<gene>
    <name evidence="19" type="ORF">U14_00260</name>
</gene>
<evidence type="ECO:0000256" key="6">
    <source>
        <dbReference type="ARBA" id="ARBA00022741"/>
    </source>
</evidence>
<dbReference type="InterPro" id="IPR036890">
    <property type="entry name" value="HATPase_C_sf"/>
</dbReference>
<evidence type="ECO:0000259" key="15">
    <source>
        <dbReference type="PROSITE" id="PS50109"/>
    </source>
</evidence>
<dbReference type="PRINTS" id="PR00344">
    <property type="entry name" value="BCTRLSENSOR"/>
</dbReference>
<dbReference type="CDD" id="cd00082">
    <property type="entry name" value="HisKA"/>
    <property type="match status" value="1"/>
</dbReference>
<keyword evidence="13" id="KW-0175">Coiled coil</keyword>
<dbReference type="InterPro" id="IPR013656">
    <property type="entry name" value="PAS_4"/>
</dbReference>
<dbReference type="STRING" id="1499966.U14_00260"/>
<dbReference type="SUPFAM" id="SSF55785">
    <property type="entry name" value="PYP-like sensor domain (PAS domain)"/>
    <property type="match status" value="1"/>
</dbReference>
<dbReference type="Gene3D" id="1.10.287.130">
    <property type="match status" value="1"/>
</dbReference>
<dbReference type="GO" id="GO:0005524">
    <property type="term" value="F:ATP binding"/>
    <property type="evidence" value="ECO:0007669"/>
    <property type="project" value="UniProtKB-KW"/>
</dbReference>
<protein>
    <recommendedName>
        <fullName evidence="3">histidine kinase</fullName>
        <ecNumber evidence="3">2.7.13.3</ecNumber>
    </recommendedName>
</protein>
<keyword evidence="9" id="KW-0902">Two-component regulatory system</keyword>
<evidence type="ECO:0000256" key="10">
    <source>
        <dbReference type="ARBA" id="ARBA00023136"/>
    </source>
</evidence>
<evidence type="ECO:0000256" key="5">
    <source>
        <dbReference type="ARBA" id="ARBA00022679"/>
    </source>
</evidence>
<evidence type="ECO:0000256" key="1">
    <source>
        <dbReference type="ARBA" id="ARBA00000085"/>
    </source>
</evidence>
<dbReference type="Pfam" id="PF08448">
    <property type="entry name" value="PAS_4"/>
    <property type="match status" value="1"/>
</dbReference>
<dbReference type="Pfam" id="PF02518">
    <property type="entry name" value="HATPase_c"/>
    <property type="match status" value="1"/>
</dbReference>
<dbReference type="InterPro" id="IPR011006">
    <property type="entry name" value="CheY-like_superfamily"/>
</dbReference>
<feature type="modified residue" description="4-aspartylphosphate" evidence="12">
    <location>
        <position position="477"/>
    </location>
</feature>
<proteinExistence type="predicted"/>
<dbReference type="SUPFAM" id="SSF52172">
    <property type="entry name" value="CheY-like"/>
    <property type="match status" value="1"/>
</dbReference>
<feature type="transmembrane region" description="Helical" evidence="14">
    <location>
        <begin position="6"/>
        <end position="23"/>
    </location>
</feature>
<dbReference type="Pfam" id="PF00512">
    <property type="entry name" value="HisKA"/>
    <property type="match status" value="1"/>
</dbReference>
<keyword evidence="8" id="KW-0067">ATP-binding</keyword>
<keyword evidence="5" id="KW-0808">Transferase</keyword>
<dbReference type="InterPro" id="IPR003594">
    <property type="entry name" value="HATPase_dom"/>
</dbReference>
<comment type="subcellular location">
    <subcellularLocation>
        <location evidence="2">Membrane</location>
    </subcellularLocation>
</comment>
<dbReference type="PANTHER" id="PTHR43047">
    <property type="entry name" value="TWO-COMPONENT HISTIDINE PROTEIN KINASE"/>
    <property type="match status" value="1"/>
</dbReference>
<evidence type="ECO:0000256" key="11">
    <source>
        <dbReference type="ARBA" id="ARBA00023306"/>
    </source>
</evidence>
<dbReference type="CDD" id="cd00130">
    <property type="entry name" value="PAS"/>
    <property type="match status" value="1"/>
</dbReference>
<feature type="coiled-coil region" evidence="13">
    <location>
        <begin position="20"/>
        <end position="47"/>
    </location>
</feature>
<dbReference type="Gene3D" id="3.30.565.10">
    <property type="entry name" value="Histidine kinase-like ATPase, C-terminal domain"/>
    <property type="match status" value="1"/>
</dbReference>
<dbReference type="PROSITE" id="PS50110">
    <property type="entry name" value="RESPONSE_REGULATORY"/>
    <property type="match status" value="1"/>
</dbReference>
<dbReference type="FunFam" id="1.10.287.130:FF:000038">
    <property type="entry name" value="Sensory transduction histidine kinase"/>
    <property type="match status" value="1"/>
</dbReference>
<dbReference type="HOGENOM" id="CLU_000445_114_15_0"/>
<dbReference type="PROSITE" id="PS50109">
    <property type="entry name" value="HIS_KIN"/>
    <property type="match status" value="1"/>
</dbReference>
<evidence type="ECO:0000256" key="13">
    <source>
        <dbReference type="SAM" id="Coils"/>
    </source>
</evidence>
<evidence type="ECO:0000256" key="9">
    <source>
        <dbReference type="ARBA" id="ARBA00023012"/>
    </source>
</evidence>
<keyword evidence="4 12" id="KW-0597">Phosphoprotein</keyword>
<dbReference type="SMART" id="SM00091">
    <property type="entry name" value="PAS"/>
    <property type="match status" value="1"/>
</dbReference>
<dbReference type="Pfam" id="PF00072">
    <property type="entry name" value="Response_reg"/>
    <property type="match status" value="1"/>
</dbReference>
<dbReference type="SUPFAM" id="SSF55874">
    <property type="entry name" value="ATPase domain of HSP90 chaperone/DNA topoisomerase II/histidine kinase"/>
    <property type="match status" value="1"/>
</dbReference>
<evidence type="ECO:0000256" key="14">
    <source>
        <dbReference type="SAM" id="Phobius"/>
    </source>
</evidence>
<dbReference type="EMBL" id="DF820455">
    <property type="protein sequence ID" value="GAK49042.1"/>
    <property type="molecule type" value="Genomic_DNA"/>
</dbReference>
<keyword evidence="7 19" id="KW-0418">Kinase</keyword>
<accession>A0A0S6VPW6</accession>
<dbReference type="PROSITE" id="PS50113">
    <property type="entry name" value="PAC"/>
    <property type="match status" value="1"/>
</dbReference>
<dbReference type="SMART" id="SM00448">
    <property type="entry name" value="REC"/>
    <property type="match status" value="1"/>
</dbReference>
<keyword evidence="11" id="KW-0131">Cell cycle</keyword>
<organism evidence="19">
    <name type="scientific">Candidatus Moduliflexus flocculans</name>
    <dbReference type="NCBI Taxonomy" id="1499966"/>
    <lineage>
        <taxon>Bacteria</taxon>
        <taxon>Candidatus Moduliflexota</taxon>
        <taxon>Candidatus Moduliflexia</taxon>
        <taxon>Candidatus Moduliflexales</taxon>
        <taxon>Candidatus Moduliflexaceae</taxon>
    </lineage>
</organism>
<dbReference type="CDD" id="cd16922">
    <property type="entry name" value="HATPase_EvgS-ArcB-TorS-like"/>
    <property type="match status" value="1"/>
</dbReference>
<feature type="domain" description="PAC" evidence="18">
    <location>
        <begin position="109"/>
        <end position="161"/>
    </location>
</feature>
<keyword evidence="14" id="KW-1133">Transmembrane helix</keyword>
<feature type="domain" description="Histidine kinase" evidence="15">
    <location>
        <begin position="179"/>
        <end position="404"/>
    </location>
</feature>
<keyword evidence="20" id="KW-1185">Reference proteome</keyword>
<dbReference type="SMART" id="SM00387">
    <property type="entry name" value="HATPase_c"/>
    <property type="match status" value="1"/>
</dbReference>
<keyword evidence="6" id="KW-0547">Nucleotide-binding</keyword>
<keyword evidence="10 14" id="KW-0472">Membrane</keyword>
<evidence type="ECO:0000256" key="2">
    <source>
        <dbReference type="ARBA" id="ARBA00004370"/>
    </source>
</evidence>
<evidence type="ECO:0000259" key="16">
    <source>
        <dbReference type="PROSITE" id="PS50110"/>
    </source>
</evidence>
<dbReference type="NCBIfam" id="TIGR00229">
    <property type="entry name" value="sensory_box"/>
    <property type="match status" value="1"/>
</dbReference>
<dbReference type="PROSITE" id="PS50112">
    <property type="entry name" value="PAS"/>
    <property type="match status" value="1"/>
</dbReference>
<dbReference type="InterPro" id="IPR001789">
    <property type="entry name" value="Sig_transdc_resp-reg_receiver"/>
</dbReference>
<dbReference type="AlphaFoldDB" id="A0A0S6VPW6"/>
<dbReference type="InterPro" id="IPR035965">
    <property type="entry name" value="PAS-like_dom_sf"/>
</dbReference>
<feature type="domain" description="Response regulatory" evidence="16">
    <location>
        <begin position="428"/>
        <end position="544"/>
    </location>
</feature>
<feature type="domain" description="PAS" evidence="17">
    <location>
        <begin position="37"/>
        <end position="107"/>
    </location>
</feature>
<dbReference type="GO" id="GO:0000155">
    <property type="term" value="F:phosphorelay sensor kinase activity"/>
    <property type="evidence" value="ECO:0007669"/>
    <property type="project" value="InterPro"/>
</dbReference>
<dbReference type="SUPFAM" id="SSF47384">
    <property type="entry name" value="Homodimeric domain of signal transducing histidine kinase"/>
    <property type="match status" value="1"/>
</dbReference>
<evidence type="ECO:0000256" key="3">
    <source>
        <dbReference type="ARBA" id="ARBA00012438"/>
    </source>
</evidence>
<dbReference type="Proteomes" id="UP000030700">
    <property type="component" value="Unassembled WGS sequence"/>
</dbReference>
<evidence type="ECO:0000313" key="20">
    <source>
        <dbReference type="Proteomes" id="UP000030700"/>
    </source>
</evidence>
<name>A0A0S6VPW6_9BACT</name>